<feature type="transmembrane region" description="Helical" evidence="3">
    <location>
        <begin position="144"/>
        <end position="165"/>
    </location>
</feature>
<keyword evidence="3" id="KW-1133">Transmembrane helix</keyword>
<evidence type="ECO:0000313" key="6">
    <source>
        <dbReference type="Proteomes" id="UP001231941"/>
    </source>
</evidence>
<accession>A0ABT9J2E3</accession>
<protein>
    <submittedName>
        <fullName evidence="5">Methyl-accepting chemotaxis protein</fullName>
    </submittedName>
</protein>
<dbReference type="PANTHER" id="PTHR32089">
    <property type="entry name" value="METHYL-ACCEPTING CHEMOTAXIS PROTEIN MCPB"/>
    <property type="match status" value="1"/>
</dbReference>
<feature type="transmembrane region" description="Helical" evidence="3">
    <location>
        <begin position="92"/>
        <end position="108"/>
    </location>
</feature>
<feature type="transmembrane region" description="Helical" evidence="3">
    <location>
        <begin position="115"/>
        <end position="132"/>
    </location>
</feature>
<feature type="transmembrane region" description="Helical" evidence="3">
    <location>
        <begin position="68"/>
        <end position="86"/>
    </location>
</feature>
<comment type="caution">
    <text evidence="5">The sequence shown here is derived from an EMBL/GenBank/DDBJ whole genome shotgun (WGS) entry which is preliminary data.</text>
</comment>
<dbReference type="SMART" id="SM00283">
    <property type="entry name" value="MA"/>
    <property type="match status" value="1"/>
</dbReference>
<reference evidence="5 6" key="1">
    <citation type="submission" date="2023-08" db="EMBL/GenBank/DDBJ databases">
        <authorList>
            <person name="Park J.-S."/>
        </authorList>
    </citation>
    <scope>NUCLEOTIDE SEQUENCE [LARGE SCALE GENOMIC DNA]</scope>
    <source>
        <strain evidence="5 6">2205SS18-9</strain>
    </source>
</reference>
<keyword evidence="1 2" id="KW-0807">Transducer</keyword>
<dbReference type="Pfam" id="PF00015">
    <property type="entry name" value="MCPsignal"/>
    <property type="match status" value="1"/>
</dbReference>
<feature type="transmembrane region" description="Helical" evidence="3">
    <location>
        <begin position="42"/>
        <end position="61"/>
    </location>
</feature>
<name>A0ABT9J2E3_9BACL</name>
<dbReference type="Gene3D" id="1.10.287.950">
    <property type="entry name" value="Methyl-accepting chemotaxis protein"/>
    <property type="match status" value="1"/>
</dbReference>
<feature type="transmembrane region" description="Helical" evidence="3">
    <location>
        <begin position="18"/>
        <end position="36"/>
    </location>
</feature>
<organism evidence="5 6">
    <name type="scientific">Chengkuizengella axinellae</name>
    <dbReference type="NCBI Taxonomy" id="3064388"/>
    <lineage>
        <taxon>Bacteria</taxon>
        <taxon>Bacillati</taxon>
        <taxon>Bacillota</taxon>
        <taxon>Bacilli</taxon>
        <taxon>Bacillales</taxon>
        <taxon>Paenibacillaceae</taxon>
        <taxon>Chengkuizengella</taxon>
    </lineage>
</organism>
<dbReference type="RefSeq" id="WP_305993094.1">
    <property type="nucleotide sequence ID" value="NZ_JAVAMP010000009.1"/>
</dbReference>
<dbReference type="Proteomes" id="UP001231941">
    <property type="component" value="Unassembled WGS sequence"/>
</dbReference>
<evidence type="ECO:0000256" key="2">
    <source>
        <dbReference type="PROSITE-ProRule" id="PRU00284"/>
    </source>
</evidence>
<dbReference type="EMBL" id="JAVAMP010000009">
    <property type="protein sequence ID" value="MDP5275786.1"/>
    <property type="molecule type" value="Genomic_DNA"/>
</dbReference>
<evidence type="ECO:0000256" key="1">
    <source>
        <dbReference type="ARBA" id="ARBA00023224"/>
    </source>
</evidence>
<dbReference type="SUPFAM" id="SSF58104">
    <property type="entry name" value="Methyl-accepting chemotaxis protein (MCP) signaling domain"/>
    <property type="match status" value="1"/>
</dbReference>
<dbReference type="PROSITE" id="PS50111">
    <property type="entry name" value="CHEMOTAXIS_TRANSDUC_2"/>
    <property type="match status" value="1"/>
</dbReference>
<evidence type="ECO:0000313" key="5">
    <source>
        <dbReference type="EMBL" id="MDP5275786.1"/>
    </source>
</evidence>
<evidence type="ECO:0000259" key="4">
    <source>
        <dbReference type="PROSITE" id="PS50111"/>
    </source>
</evidence>
<dbReference type="PANTHER" id="PTHR32089:SF112">
    <property type="entry name" value="LYSOZYME-LIKE PROTEIN-RELATED"/>
    <property type="match status" value="1"/>
</dbReference>
<keyword evidence="3" id="KW-0472">Membrane</keyword>
<evidence type="ECO:0000256" key="3">
    <source>
        <dbReference type="SAM" id="Phobius"/>
    </source>
</evidence>
<sequence>MNEVLKLIERDIRTKNKFMFIIFTIICIVAILNNFMTENTLLSYFLLSSTLVLNIVLFQFYKKSKNQFSYAYAVVVLFFVLVVVSITLIKPSITTMVAVYIFLIFSAIHLHKQIFIVGSILSVIIMIINVILEPENETFFLQNYTTLSLALVIIVLLLGLVIHLGSKQFTNLKALTQSQDEAKKREKRRIKFEKNIRSVLNHLEDIFQKINLNLQAQNEMNIALKEISSSSEKQSNHIHNIVGQTKEIKKLFGNVHHTSEVVKKESKQAQLRAQEGTDKMNDLTLGINHLTDIVNEVLITFEELTEKINDSHELTDLIKAITSQTNLLALNASIEAARAGNAGKGFTVVAQEMRKLASITEKTAIKIENNLALIRDSNSLVKEKLNISNEEIQSHSESTETTTIYFNKINESFQQLNIHMENLTGFSSEVELKTQAGDQAIDEFAALIEQTSASLQEVAASVETLNSDSINIVEILNETNGKVREIREESNFM</sequence>
<proteinExistence type="predicted"/>
<feature type="domain" description="Methyl-accepting transducer" evidence="4">
    <location>
        <begin position="215"/>
        <end position="466"/>
    </location>
</feature>
<gene>
    <name evidence="5" type="ORF">Q5Y73_16885</name>
</gene>
<keyword evidence="3" id="KW-0812">Transmembrane</keyword>
<keyword evidence="6" id="KW-1185">Reference proteome</keyword>
<dbReference type="InterPro" id="IPR004089">
    <property type="entry name" value="MCPsignal_dom"/>
</dbReference>